<feature type="non-terminal residue" evidence="1">
    <location>
        <position position="184"/>
    </location>
</feature>
<name>A0A8J6DUT8_GALPY</name>
<accession>A0A8J6DUT8</accession>
<organism evidence="1 2">
    <name type="scientific">Galemys pyrenaicus</name>
    <name type="common">Iberian desman</name>
    <name type="synonym">Pyrenean desman</name>
    <dbReference type="NCBI Taxonomy" id="202257"/>
    <lineage>
        <taxon>Eukaryota</taxon>
        <taxon>Metazoa</taxon>
        <taxon>Chordata</taxon>
        <taxon>Craniata</taxon>
        <taxon>Vertebrata</taxon>
        <taxon>Euteleostomi</taxon>
        <taxon>Mammalia</taxon>
        <taxon>Eutheria</taxon>
        <taxon>Laurasiatheria</taxon>
        <taxon>Eulipotyphla</taxon>
        <taxon>Talpidae</taxon>
        <taxon>Galemys</taxon>
    </lineage>
</organism>
<evidence type="ECO:0000313" key="2">
    <source>
        <dbReference type="Proteomes" id="UP000700334"/>
    </source>
</evidence>
<comment type="caution">
    <text evidence="1">The sequence shown here is derived from an EMBL/GenBank/DDBJ whole genome shotgun (WGS) entry which is preliminary data.</text>
</comment>
<dbReference type="AlphaFoldDB" id="A0A8J6DUT8"/>
<protein>
    <submittedName>
        <fullName evidence="1">Uncharacterized protein</fullName>
    </submittedName>
</protein>
<reference evidence="1" key="1">
    <citation type="journal article" date="2021" name="Evol. Appl.">
        <title>The genome of the Pyrenean desman and the effects of bottlenecks and inbreeding on the genomic landscape of an endangered species.</title>
        <authorList>
            <person name="Escoda L."/>
            <person name="Castresana J."/>
        </authorList>
    </citation>
    <scope>NUCLEOTIDE SEQUENCE</scope>
    <source>
        <strain evidence="1">IBE-C5619</strain>
    </source>
</reference>
<keyword evidence="2" id="KW-1185">Reference proteome</keyword>
<feature type="non-terminal residue" evidence="1">
    <location>
        <position position="1"/>
    </location>
</feature>
<sequence>KDTEDLGYRTQNIQPKVGMPSKTWQLPASEALHHVVIFPASYLCKHKTILQSFLHQKEISWQMKAHEKQERPKVSNRQCRSRHRTWCGPSRRRWPLLADPLAPKASLIPLLTPKAKATKLEKPSPRATAPVVEEPLHMSALTESVLLALEAAGNASSYPARSPVSRAVPGHEWCCGPLLRSPQS</sequence>
<gene>
    <name evidence="1" type="ORF">J0S82_020278</name>
</gene>
<evidence type="ECO:0000313" key="1">
    <source>
        <dbReference type="EMBL" id="KAG8520670.1"/>
    </source>
</evidence>
<proteinExistence type="predicted"/>
<dbReference type="Proteomes" id="UP000700334">
    <property type="component" value="Unassembled WGS sequence"/>
</dbReference>
<dbReference type="EMBL" id="JAGFMF010011525">
    <property type="protein sequence ID" value="KAG8520670.1"/>
    <property type="molecule type" value="Genomic_DNA"/>
</dbReference>